<dbReference type="PhylomeDB" id="A0A0G4GVS6"/>
<proteinExistence type="predicted"/>
<dbReference type="EMBL" id="CDMZ01001601">
    <property type="protein sequence ID" value="CEM34981.1"/>
    <property type="molecule type" value="Genomic_DNA"/>
</dbReference>
<sequence>MNPFAAALCSACVSSLRSLKMTFGGIASANASMEVGMFSVAISSGHLRRLEKLRVRGLRGIEEVGALCMGLGSGELSSLRVLTLGFDVRLERESGRAFSEAVVAEKLPRLVTLDADLALNGEGVRALAEGWMTRQPPPLQQLKLSRSSINSGAADALLTLLGSTRVPSLETVDLDFCSWEAERFRSMLSRAFPEIISCKTQAAEFQ</sequence>
<dbReference type="VEuPathDB" id="CryptoDB:Cvel_23586"/>
<name>A0A0G4GVS6_9ALVE</name>
<dbReference type="Gene3D" id="3.80.10.10">
    <property type="entry name" value="Ribonuclease Inhibitor"/>
    <property type="match status" value="1"/>
</dbReference>
<organism evidence="1">
    <name type="scientific">Chromera velia CCMP2878</name>
    <dbReference type="NCBI Taxonomy" id="1169474"/>
    <lineage>
        <taxon>Eukaryota</taxon>
        <taxon>Sar</taxon>
        <taxon>Alveolata</taxon>
        <taxon>Colpodellida</taxon>
        <taxon>Chromeraceae</taxon>
        <taxon>Chromera</taxon>
    </lineage>
</organism>
<accession>A0A0G4GVS6</accession>
<protein>
    <submittedName>
        <fullName evidence="1">Uncharacterized protein</fullName>
    </submittedName>
</protein>
<dbReference type="AlphaFoldDB" id="A0A0G4GVS6"/>
<dbReference type="SUPFAM" id="SSF52047">
    <property type="entry name" value="RNI-like"/>
    <property type="match status" value="1"/>
</dbReference>
<dbReference type="InterPro" id="IPR032675">
    <property type="entry name" value="LRR_dom_sf"/>
</dbReference>
<reference evidence="1" key="1">
    <citation type="submission" date="2014-11" db="EMBL/GenBank/DDBJ databases">
        <authorList>
            <person name="Otto D Thomas"/>
            <person name="Naeem Raeece"/>
        </authorList>
    </citation>
    <scope>NUCLEOTIDE SEQUENCE</scope>
</reference>
<gene>
    <name evidence="1" type="ORF">Cvel_23586</name>
</gene>
<evidence type="ECO:0000313" key="1">
    <source>
        <dbReference type="EMBL" id="CEM34981.1"/>
    </source>
</evidence>